<accession>A0A4Q1D1X4</accession>
<dbReference type="SFLD" id="SFLDG01212">
    <property type="entry name" value="Phytoene_synthase_like"/>
    <property type="match status" value="1"/>
</dbReference>
<dbReference type="InterPro" id="IPR044843">
    <property type="entry name" value="Trans_IPPS_bact-type"/>
</dbReference>
<dbReference type="GO" id="GO:0004311">
    <property type="term" value="F:geranylgeranyl diphosphate synthase activity"/>
    <property type="evidence" value="ECO:0007669"/>
    <property type="project" value="InterPro"/>
</dbReference>
<name>A0A4Q1D1X4_9BACT</name>
<dbReference type="GO" id="GO:0016117">
    <property type="term" value="P:carotenoid biosynthetic process"/>
    <property type="evidence" value="ECO:0007669"/>
    <property type="project" value="UniProtKB-ARBA"/>
</dbReference>
<dbReference type="SFLD" id="SFLDG01018">
    <property type="entry name" value="Squalene/Phytoene_Synthase_Lik"/>
    <property type="match status" value="1"/>
</dbReference>
<dbReference type="PANTHER" id="PTHR31480">
    <property type="entry name" value="BIFUNCTIONAL LYCOPENE CYCLASE/PHYTOENE SYNTHASE"/>
    <property type="match status" value="1"/>
</dbReference>
<dbReference type="SUPFAM" id="SSF48576">
    <property type="entry name" value="Terpenoid synthases"/>
    <property type="match status" value="1"/>
</dbReference>
<evidence type="ECO:0000313" key="3">
    <source>
        <dbReference type="Proteomes" id="UP000290545"/>
    </source>
</evidence>
<dbReference type="CDD" id="cd00683">
    <property type="entry name" value="Trans_IPPS_HH"/>
    <property type="match status" value="1"/>
</dbReference>
<comment type="caution">
    <text evidence="2">The sequence shown here is derived from an EMBL/GenBank/DDBJ whole genome shotgun (WGS) entry which is preliminary data.</text>
</comment>
<evidence type="ECO:0000313" key="2">
    <source>
        <dbReference type="EMBL" id="RXK81831.1"/>
    </source>
</evidence>
<keyword evidence="3" id="KW-1185">Reference proteome</keyword>
<dbReference type="InterPro" id="IPR002060">
    <property type="entry name" value="Squ/phyt_synthse"/>
</dbReference>
<dbReference type="InterPro" id="IPR008949">
    <property type="entry name" value="Isoprenoid_synthase_dom_sf"/>
</dbReference>
<dbReference type="EMBL" id="SDHZ01000003">
    <property type="protein sequence ID" value="RXK81831.1"/>
    <property type="molecule type" value="Genomic_DNA"/>
</dbReference>
<dbReference type="GO" id="GO:0051996">
    <property type="term" value="F:squalene synthase [NAD(P)H] activity"/>
    <property type="evidence" value="ECO:0007669"/>
    <property type="project" value="InterPro"/>
</dbReference>
<dbReference type="InterPro" id="IPR033904">
    <property type="entry name" value="Trans_IPPS_HH"/>
</dbReference>
<dbReference type="Pfam" id="PF00494">
    <property type="entry name" value="SQS_PSY"/>
    <property type="match status" value="1"/>
</dbReference>
<dbReference type="SFLD" id="SFLDS00005">
    <property type="entry name" value="Isoprenoid_Synthase_Type_I"/>
    <property type="match status" value="1"/>
</dbReference>
<organism evidence="2 3">
    <name type="scientific">Filimonas effusa</name>
    <dbReference type="NCBI Taxonomy" id="2508721"/>
    <lineage>
        <taxon>Bacteria</taxon>
        <taxon>Pseudomonadati</taxon>
        <taxon>Bacteroidota</taxon>
        <taxon>Chitinophagia</taxon>
        <taxon>Chitinophagales</taxon>
        <taxon>Chitinophagaceae</taxon>
        <taxon>Filimonas</taxon>
    </lineage>
</organism>
<dbReference type="RefSeq" id="WP_129005228.1">
    <property type="nucleotide sequence ID" value="NZ_SDHZ01000003.1"/>
</dbReference>
<dbReference type="OrthoDB" id="9787280at2"/>
<sequence>MIQLFHAASGACSRMFTEQYSTSFASAIRLLHKDMRMPIYHIYGFVRLADEIVDSFHDYDKRQLLAQLKADTMNAIRDGISLNPVLHSFQITVNSFKIEHALIDAFFRSMELDLDKKSYDQNAYDEYIYGSAEVVGLMCLSVFCEGKAALYEKLKSYARSLGAAFQKVNFLRDVKADMQQLERFYFPQCDFRNFSQNHKNEIEEDIRKDFDKAFEGIRLLPLKARFGVYVAYKYYLSLFNKIRRVQPHRIWEERIRIPDYGKLFIVAKAGVRMRLNLL</sequence>
<gene>
    <name evidence="2" type="ORF">ESB13_18755</name>
</gene>
<reference evidence="2 3" key="1">
    <citation type="submission" date="2019-01" db="EMBL/GenBank/DDBJ databases">
        <title>Filimonas sp. strain TTM-71.</title>
        <authorList>
            <person name="Chen W.-M."/>
        </authorList>
    </citation>
    <scope>NUCLEOTIDE SEQUENCE [LARGE SCALE GENOMIC DNA]</scope>
    <source>
        <strain evidence="2 3">TTM-71</strain>
    </source>
</reference>
<dbReference type="InterPro" id="IPR019845">
    <property type="entry name" value="Squalene/phytoene_synthase_CS"/>
</dbReference>
<proteinExistence type="predicted"/>
<keyword evidence="1" id="KW-0808">Transferase</keyword>
<protein>
    <submittedName>
        <fullName evidence="2">Phytoene/squalene synthase family protein</fullName>
    </submittedName>
</protein>
<dbReference type="AlphaFoldDB" id="A0A4Q1D1X4"/>
<dbReference type="Proteomes" id="UP000290545">
    <property type="component" value="Unassembled WGS sequence"/>
</dbReference>
<evidence type="ECO:0000256" key="1">
    <source>
        <dbReference type="ARBA" id="ARBA00022679"/>
    </source>
</evidence>
<dbReference type="Gene3D" id="1.10.600.10">
    <property type="entry name" value="Farnesyl Diphosphate Synthase"/>
    <property type="match status" value="1"/>
</dbReference>
<dbReference type="PROSITE" id="PS01045">
    <property type="entry name" value="SQUALEN_PHYTOEN_SYN_2"/>
    <property type="match status" value="1"/>
</dbReference>